<dbReference type="PROSITE" id="PS51186">
    <property type="entry name" value="GNAT"/>
    <property type="match status" value="1"/>
</dbReference>
<proteinExistence type="predicted"/>
<dbReference type="AlphaFoldDB" id="A0A6M0H158"/>
<dbReference type="SUPFAM" id="SSF55729">
    <property type="entry name" value="Acyl-CoA N-acyltransferases (Nat)"/>
    <property type="match status" value="1"/>
</dbReference>
<dbReference type="Proteomes" id="UP000481872">
    <property type="component" value="Unassembled WGS sequence"/>
</dbReference>
<protein>
    <submittedName>
        <fullName evidence="2">GNAT family N-acetyltransferase</fullName>
    </submittedName>
</protein>
<accession>A0A6M0H158</accession>
<dbReference type="GO" id="GO:0016747">
    <property type="term" value="F:acyltransferase activity, transferring groups other than amino-acyl groups"/>
    <property type="evidence" value="ECO:0007669"/>
    <property type="project" value="InterPro"/>
</dbReference>
<organism evidence="2 3">
    <name type="scientific">Clostridium senegalense</name>
    <dbReference type="NCBI Taxonomy" id="1465809"/>
    <lineage>
        <taxon>Bacteria</taxon>
        <taxon>Bacillati</taxon>
        <taxon>Bacillota</taxon>
        <taxon>Clostridia</taxon>
        <taxon>Eubacteriales</taxon>
        <taxon>Clostridiaceae</taxon>
        <taxon>Clostridium</taxon>
    </lineage>
</organism>
<dbReference type="PANTHER" id="PTHR43792">
    <property type="entry name" value="GNAT FAMILY, PUTATIVE (AFU_ORTHOLOGUE AFUA_3G00765)-RELATED-RELATED"/>
    <property type="match status" value="1"/>
</dbReference>
<evidence type="ECO:0000313" key="3">
    <source>
        <dbReference type="Proteomes" id="UP000481872"/>
    </source>
</evidence>
<feature type="domain" description="N-acetyltransferase" evidence="1">
    <location>
        <begin position="59"/>
        <end position="214"/>
    </location>
</feature>
<dbReference type="InterPro" id="IPR016181">
    <property type="entry name" value="Acyl_CoA_acyltransferase"/>
</dbReference>
<evidence type="ECO:0000259" key="1">
    <source>
        <dbReference type="PROSITE" id="PS51186"/>
    </source>
</evidence>
<name>A0A6M0H158_9CLOT</name>
<comment type="caution">
    <text evidence="2">The sequence shown here is derived from an EMBL/GenBank/DDBJ whole genome shotgun (WGS) entry which is preliminary data.</text>
</comment>
<keyword evidence="2" id="KW-0808">Transferase</keyword>
<dbReference type="EMBL" id="JAAGPU010000001">
    <property type="protein sequence ID" value="NEU03611.1"/>
    <property type="molecule type" value="Genomic_DNA"/>
</dbReference>
<dbReference type="InterPro" id="IPR051531">
    <property type="entry name" value="N-acetyltransferase"/>
</dbReference>
<dbReference type="Gene3D" id="3.40.630.30">
    <property type="match status" value="1"/>
</dbReference>
<keyword evidence="3" id="KW-1185">Reference proteome</keyword>
<sequence length="214" mass="25400">MNKFKMLICEIFKETLNIFSSDSYAYHEKGRPWIRSEKSNKNFESVNVVRFMYFETKRLALRNFEIKDLEELVDYRSNYLCSKFQRGQFKDNKNLTKLIEKSKNDDLFSIGKKRLAIIFKKTNEIVGDIFISIENRTISLGYTISYKYHRQGFAYELLSALIKELHNHYDKYEFVACVEKENIASKNLMLKLGFINEGYEEKISSLVFSKYGLK</sequence>
<gene>
    <name evidence="2" type="ORF">G3M99_01815</name>
</gene>
<reference evidence="2 3" key="1">
    <citation type="submission" date="2020-02" db="EMBL/GenBank/DDBJ databases">
        <title>Genome assembly of a novel Clostridium senegalense strain.</title>
        <authorList>
            <person name="Gupta T.B."/>
            <person name="Jauregui R."/>
            <person name="Maclean P."/>
            <person name="Nawarathana A."/>
            <person name="Brightwell G."/>
        </authorList>
    </citation>
    <scope>NUCLEOTIDE SEQUENCE [LARGE SCALE GENOMIC DNA]</scope>
    <source>
        <strain evidence="2 3">AGRFS4</strain>
    </source>
</reference>
<dbReference type="InterPro" id="IPR000182">
    <property type="entry name" value="GNAT_dom"/>
</dbReference>
<evidence type="ECO:0000313" key="2">
    <source>
        <dbReference type="EMBL" id="NEU03611.1"/>
    </source>
</evidence>
<dbReference type="PANTHER" id="PTHR43792:SF1">
    <property type="entry name" value="N-ACETYLTRANSFERASE DOMAIN-CONTAINING PROTEIN"/>
    <property type="match status" value="1"/>
</dbReference>
<dbReference type="Pfam" id="PF13302">
    <property type="entry name" value="Acetyltransf_3"/>
    <property type="match status" value="1"/>
</dbReference>